<protein>
    <recommendedName>
        <fullName evidence="6">Nuclear transcription factor Y subunit</fullName>
    </recommendedName>
</protein>
<feature type="region of interest" description="Disordered" evidence="7">
    <location>
        <begin position="215"/>
        <end position="234"/>
    </location>
</feature>
<dbReference type="SMART" id="SM00521">
    <property type="entry name" value="CBF"/>
    <property type="match status" value="1"/>
</dbReference>
<evidence type="ECO:0000256" key="4">
    <source>
        <dbReference type="ARBA" id="ARBA00023163"/>
    </source>
</evidence>
<keyword evidence="3 6" id="KW-0238">DNA-binding</keyword>
<keyword evidence="4 6" id="KW-0804">Transcription</keyword>
<evidence type="ECO:0000256" key="7">
    <source>
        <dbReference type="SAM" id="MobiDB-lite"/>
    </source>
</evidence>
<evidence type="ECO:0000256" key="1">
    <source>
        <dbReference type="ARBA" id="ARBA00004123"/>
    </source>
</evidence>
<dbReference type="InterPro" id="IPR001289">
    <property type="entry name" value="NFYA"/>
</dbReference>
<comment type="similarity">
    <text evidence="6">Belongs to the NFYA/HAP2 subunit family.</text>
</comment>
<evidence type="ECO:0000256" key="5">
    <source>
        <dbReference type="ARBA" id="ARBA00023242"/>
    </source>
</evidence>
<dbReference type="GO" id="GO:0005634">
    <property type="term" value="C:nucleus"/>
    <property type="evidence" value="ECO:0007669"/>
    <property type="project" value="UniProtKB-SubCell"/>
</dbReference>
<comment type="subcellular location">
    <subcellularLocation>
        <location evidence="1 6">Nucleus</location>
    </subcellularLocation>
</comment>
<dbReference type="PANTHER" id="PTHR12632">
    <property type="entry name" value="TRANSCRIPTION FACTOR NF-Y ALPHA-RELATED"/>
    <property type="match status" value="1"/>
</dbReference>
<evidence type="ECO:0000256" key="3">
    <source>
        <dbReference type="ARBA" id="ARBA00023125"/>
    </source>
</evidence>
<keyword evidence="9" id="KW-1185">Reference proteome</keyword>
<keyword evidence="2 6" id="KW-0805">Transcription regulation</keyword>
<dbReference type="AlphaFoldDB" id="A0AAV6MGN1"/>
<comment type="caution">
    <text evidence="8">The sequence shown here is derived from an EMBL/GenBank/DDBJ whole genome shotgun (WGS) entry which is preliminary data.</text>
</comment>
<accession>A0AAV6MGN1</accession>
<reference evidence="8 9" key="1">
    <citation type="journal article" date="2021" name="Hortic Res">
        <title>The domestication of Cucurbita argyrosperma as revealed by the genome of its wild relative.</title>
        <authorList>
            <person name="Barrera-Redondo J."/>
            <person name="Sanchez-de la Vega G."/>
            <person name="Aguirre-Liguori J.A."/>
            <person name="Castellanos-Morales G."/>
            <person name="Gutierrez-Guerrero Y.T."/>
            <person name="Aguirre-Dugua X."/>
            <person name="Aguirre-Planter E."/>
            <person name="Tenaillon M.I."/>
            <person name="Lira-Saade R."/>
            <person name="Eguiarte L.E."/>
        </authorList>
    </citation>
    <scope>NUCLEOTIDE SEQUENCE [LARGE SCALE GENOMIC DNA]</scope>
    <source>
        <strain evidence="8">JBR-2021</strain>
    </source>
</reference>
<dbReference type="GO" id="GO:0003700">
    <property type="term" value="F:DNA-binding transcription factor activity"/>
    <property type="evidence" value="ECO:0007669"/>
    <property type="project" value="UniProtKB-UniRule"/>
</dbReference>
<name>A0AAV6MGN1_9ROSI</name>
<gene>
    <name evidence="8" type="primary">NFYA10</name>
    <name evidence="8" type="ORF">SDJN03_20759</name>
</gene>
<sequence>MFSFDELKELGRWKMAPQTGYLKEHEGVVPNSLGQLSSSPARLWSGYGQGCQSFFGDFGQVKASSTIQQLGSNGKEFTGTEQALQVAAHGFEKLNTAPFSIYPGDCKISVDPQKPSPIFSLQSPLSEYHNRFELGFGQPMVCANYPYMEQHYGILSAYAPQIPGRIMLPMSLTTDDGPIYVNAKQYHGIIRRRKIRAKAMMENRLAKTRKPYMHESRHLHAMRRPRGSGGRFLNTKALKNGKASMEPKKIEDMNLSDSTGSSQCSVVLQSESGALNSPNGGKGRGFSLSSSERSLMVEGMAWFCPNGLQQLTTAVTFVFDREENGFLVRGIAPKPQFSATKSSLCNVVHDNCLKLRDEDGPGVWLHGKSFLALINVGVGCLLSQFCFSA</sequence>
<evidence type="ECO:0000313" key="8">
    <source>
        <dbReference type="EMBL" id="KAG6580757.1"/>
    </source>
</evidence>
<dbReference type="PROSITE" id="PS51152">
    <property type="entry name" value="NFYA_HAP2_2"/>
    <property type="match status" value="1"/>
</dbReference>
<proteinExistence type="inferred from homology"/>
<dbReference type="Proteomes" id="UP000685013">
    <property type="component" value="Chromosome 14"/>
</dbReference>
<comment type="subunit">
    <text evidence="6">Heterotrimer.</text>
</comment>
<evidence type="ECO:0000256" key="2">
    <source>
        <dbReference type="ARBA" id="ARBA00023015"/>
    </source>
</evidence>
<keyword evidence="5 6" id="KW-0539">Nucleus</keyword>
<evidence type="ECO:0000256" key="6">
    <source>
        <dbReference type="RuleBase" id="RU367155"/>
    </source>
</evidence>
<dbReference type="Pfam" id="PF02045">
    <property type="entry name" value="CBFB_NFYA"/>
    <property type="match status" value="1"/>
</dbReference>
<dbReference type="EMBL" id="JAGKQH010000014">
    <property type="protein sequence ID" value="KAG6580757.1"/>
    <property type="molecule type" value="Genomic_DNA"/>
</dbReference>
<evidence type="ECO:0000313" key="9">
    <source>
        <dbReference type="Proteomes" id="UP000685013"/>
    </source>
</evidence>
<dbReference type="GO" id="GO:0003677">
    <property type="term" value="F:DNA binding"/>
    <property type="evidence" value="ECO:0007669"/>
    <property type="project" value="UniProtKB-KW"/>
</dbReference>
<organism evidence="8 9">
    <name type="scientific">Cucurbita argyrosperma subsp. sororia</name>
    <dbReference type="NCBI Taxonomy" id="37648"/>
    <lineage>
        <taxon>Eukaryota</taxon>
        <taxon>Viridiplantae</taxon>
        <taxon>Streptophyta</taxon>
        <taxon>Embryophyta</taxon>
        <taxon>Tracheophyta</taxon>
        <taxon>Spermatophyta</taxon>
        <taxon>Magnoliopsida</taxon>
        <taxon>eudicotyledons</taxon>
        <taxon>Gunneridae</taxon>
        <taxon>Pentapetalae</taxon>
        <taxon>rosids</taxon>
        <taxon>fabids</taxon>
        <taxon>Cucurbitales</taxon>
        <taxon>Cucurbitaceae</taxon>
        <taxon>Cucurbiteae</taxon>
        <taxon>Cucurbita</taxon>
    </lineage>
</organism>
<comment type="function">
    <text evidence="6">Component of the sequence-specific heterotrimeric transcription factor (NF-Y) which specifically recognizes a 5'-CCAAT-3' box motif found in the promoters of its target genes.</text>
</comment>
<feature type="non-terminal residue" evidence="8">
    <location>
        <position position="1"/>
    </location>
</feature>